<feature type="compositionally biased region" description="Polar residues" evidence="2">
    <location>
        <begin position="549"/>
        <end position="558"/>
    </location>
</feature>
<evidence type="ECO:0000256" key="2">
    <source>
        <dbReference type="SAM" id="MobiDB-lite"/>
    </source>
</evidence>
<feature type="compositionally biased region" description="Low complexity" evidence="2">
    <location>
        <begin position="9"/>
        <end position="25"/>
    </location>
</feature>
<feature type="compositionally biased region" description="Basic and acidic residues" evidence="2">
    <location>
        <begin position="191"/>
        <end position="202"/>
    </location>
</feature>
<feature type="compositionally biased region" description="Polar residues" evidence="2">
    <location>
        <begin position="115"/>
        <end position="125"/>
    </location>
</feature>
<organism evidence="3 4">
    <name type="scientific">Puccinia striiformis</name>
    <dbReference type="NCBI Taxonomy" id="27350"/>
    <lineage>
        <taxon>Eukaryota</taxon>
        <taxon>Fungi</taxon>
        <taxon>Dikarya</taxon>
        <taxon>Basidiomycota</taxon>
        <taxon>Pucciniomycotina</taxon>
        <taxon>Pucciniomycetes</taxon>
        <taxon>Pucciniales</taxon>
        <taxon>Pucciniaceae</taxon>
        <taxon>Puccinia</taxon>
    </lineage>
</organism>
<reference evidence="4" key="3">
    <citation type="journal article" date="2018" name="Mol. Plant Microbe Interact.">
        <title>Genome sequence resources for the wheat stripe rust pathogen (Puccinia striiformis f. sp. tritici) and the barley stripe rust pathogen (Puccinia striiformis f. sp. hordei).</title>
        <authorList>
            <person name="Xia C."/>
            <person name="Wang M."/>
            <person name="Yin C."/>
            <person name="Cornejo O.E."/>
            <person name="Hulbert S.H."/>
            <person name="Chen X."/>
        </authorList>
    </citation>
    <scope>NUCLEOTIDE SEQUENCE [LARGE SCALE GENOMIC DNA]</scope>
    <source>
        <strain evidence="4">93TX-2</strain>
    </source>
</reference>
<dbReference type="EMBL" id="PKSM01000182">
    <property type="protein sequence ID" value="POW04590.1"/>
    <property type="molecule type" value="Genomic_DNA"/>
</dbReference>
<accession>A0A2S4V544</accession>
<evidence type="ECO:0000313" key="4">
    <source>
        <dbReference type="Proteomes" id="UP000238274"/>
    </source>
</evidence>
<name>A0A2S4V544_9BASI</name>
<reference evidence="4" key="2">
    <citation type="journal article" date="2018" name="BMC Genomics">
        <title>Genomic insights into host adaptation between the wheat stripe rust pathogen (Puccinia striiformis f. sp. tritici) and the barley stripe rust pathogen (Puccinia striiformis f. sp. hordei).</title>
        <authorList>
            <person name="Xia C."/>
            <person name="Wang M."/>
            <person name="Yin C."/>
            <person name="Cornejo O.E."/>
            <person name="Hulbert S.H."/>
            <person name="Chen X."/>
        </authorList>
    </citation>
    <scope>NUCLEOTIDE SEQUENCE [LARGE SCALE GENOMIC DNA]</scope>
    <source>
        <strain evidence="4">93TX-2</strain>
    </source>
</reference>
<feature type="coiled-coil region" evidence="1">
    <location>
        <begin position="269"/>
        <end position="296"/>
    </location>
</feature>
<keyword evidence="4" id="KW-1185">Reference proteome</keyword>
<proteinExistence type="predicted"/>
<protein>
    <submittedName>
        <fullName evidence="3">Uncharacterized protein</fullName>
    </submittedName>
</protein>
<dbReference type="OrthoDB" id="2502284at2759"/>
<evidence type="ECO:0000256" key="1">
    <source>
        <dbReference type="SAM" id="Coils"/>
    </source>
</evidence>
<feature type="compositionally biased region" description="Low complexity" evidence="2">
    <location>
        <begin position="145"/>
        <end position="177"/>
    </location>
</feature>
<feature type="region of interest" description="Disordered" evidence="2">
    <location>
        <begin position="533"/>
        <end position="564"/>
    </location>
</feature>
<comment type="caution">
    <text evidence="3">The sequence shown here is derived from an EMBL/GenBank/DDBJ whole genome shotgun (WGS) entry which is preliminary data.</text>
</comment>
<dbReference type="VEuPathDB" id="FungiDB:PSHT_11173"/>
<feature type="region of interest" description="Disordered" evidence="2">
    <location>
        <begin position="107"/>
        <end position="234"/>
    </location>
</feature>
<gene>
    <name evidence="3" type="ORF">PSHT_11173</name>
</gene>
<evidence type="ECO:0000313" key="3">
    <source>
        <dbReference type="EMBL" id="POW04590.1"/>
    </source>
</evidence>
<keyword evidence="1" id="KW-0175">Coiled coil</keyword>
<feature type="region of interest" description="Disordered" evidence="2">
    <location>
        <begin position="1"/>
        <end position="92"/>
    </location>
</feature>
<reference evidence="3 4" key="1">
    <citation type="submission" date="2017-12" db="EMBL/GenBank/DDBJ databases">
        <title>Gene loss provides genomic basis for host adaptation in cereal stripe rust fungi.</title>
        <authorList>
            <person name="Xia C."/>
        </authorList>
    </citation>
    <scope>NUCLEOTIDE SEQUENCE [LARGE SCALE GENOMIC DNA]</scope>
    <source>
        <strain evidence="3 4">93TX-2</strain>
    </source>
</reference>
<dbReference type="Proteomes" id="UP000238274">
    <property type="component" value="Unassembled WGS sequence"/>
</dbReference>
<sequence>MGDFLNILTTMTTNSSSTESHSLTSRPMREPSTPEMNGGYHHSRFPLKHKDQAIANENRSPSTPVSPSGSSSGKNSTTVAERRQTKSSKYLVTDDFKSDFAIKLSQLRQREKSMESSSEVITASISADHDQAIDEDEESQDSDTHTTTDTTHTNETTNGNTSDPTTDIINTTGNTNPSQPPQFATPGQLRARVDGDYMHEPEPNGCVSSTLNQKEPPSFRSPSLRSGEEDPDEQSARYEVISKLADQLAEQIEENDSMLYELGVVRSNNARLQAVAADKEDELACLTQHNRQLESIITKFNEYSPAVNSKDQSQAQALISQLHHVRTELCQLLALGSTRHPDQFDLKCAAHVRHMRRYSESDVLVKCLQDHHTSRQLVPTKTNEQGSRQFSARSPSDQTLLGQDIISGRAGFVDQTETQSLKAQIHWLQAELTNSRSARLSTEAVLQSLIETITQNTQSLNMNASDTRFQGLGLLSRNTPGSVFSTPDANYNETMNHKASPTSVTSINPEEHHNTRSPLLALANFGFSGWGRKPDSISPSKQTADDTSRIPSSMTVSDRSPIGPSPLSATYTFKHFALRSLFNHSTGTPPAKTDVTLIPSPLPASLSPIDASRKLSDRSRPVVDVIQTDPVVQDNHLNTHLKDIINPQNADPLIFKPQLPSLESLEDRHLLLKGRVLPKNPNAITV</sequence>
<feature type="compositionally biased region" description="Low complexity" evidence="2">
    <location>
        <begin position="60"/>
        <end position="79"/>
    </location>
</feature>
<dbReference type="AlphaFoldDB" id="A0A2S4V544"/>
<feature type="compositionally biased region" description="Polar residues" evidence="2">
    <location>
        <begin position="206"/>
        <end position="224"/>
    </location>
</feature>